<evidence type="ECO:0000259" key="8">
    <source>
        <dbReference type="Pfam" id="PF13742"/>
    </source>
</evidence>
<evidence type="ECO:0000313" key="10">
    <source>
        <dbReference type="Proteomes" id="UP000218267"/>
    </source>
</evidence>
<evidence type="ECO:0000313" key="9">
    <source>
        <dbReference type="EMBL" id="BAX79347.1"/>
    </source>
</evidence>
<dbReference type="GO" id="GO:0006308">
    <property type="term" value="P:DNA catabolic process"/>
    <property type="evidence" value="ECO:0007669"/>
    <property type="project" value="UniProtKB-UniRule"/>
</dbReference>
<comment type="subunit">
    <text evidence="5">Heterooligomer composed of large and small subunits.</text>
</comment>
<dbReference type="EC" id="3.1.11.6" evidence="5"/>
<dbReference type="GO" id="GO:0005737">
    <property type="term" value="C:cytoplasm"/>
    <property type="evidence" value="ECO:0007669"/>
    <property type="project" value="UniProtKB-SubCell"/>
</dbReference>
<sequence length="472" mass="54011">MSQKGISLFQLNQQIKNILSETFTSGIWIVAEISELRYNQNGHCYLELVEKDESSDQIIAKAKATIWSYTFRMLKPYFETTTGQPFSSGIKVLVNVSVEFHEIYGFSINIKDIDPTYTLGDMARRRKEIISRLDEEGVLEMNKELAFPEVPKCIAIISSPTAAGLDDFTNQLENNPFAYKFHYKLFPAIMQGNNAEESIIAALDKINENEAIFDVVAIIRGGGSQSDLNCFDSYWLAFNIAQFPLPVISGIGHERDETIVDLVAHTKVKTPTAAAEFLIDCFDKCQEYQNNLREQFLEEVNEILLSSSERLVFLTNKFSPMVGQILERKSSRLSLAKQRLKTAGKNLLADQEHYQQKLNSQFQYSTKRRIENRKTRLDQTTIDLRTKIKRRLEQQKHNISLFEHSVKYLNPENVLKKGYTLSLKAGKIIKNIDQLLPQDIIETRFANGSVESQVQKINKKKENRNTKLNTNG</sequence>
<dbReference type="Pfam" id="PF13742">
    <property type="entry name" value="tRNA_anti_2"/>
    <property type="match status" value="1"/>
</dbReference>
<dbReference type="RefSeq" id="WP_096428260.1">
    <property type="nucleotide sequence ID" value="NZ_AP018042.1"/>
</dbReference>
<dbReference type="InterPro" id="IPR025824">
    <property type="entry name" value="OB-fold_nuc-bd_dom"/>
</dbReference>
<keyword evidence="1 5" id="KW-0963">Cytoplasm</keyword>
<keyword evidence="10" id="KW-1185">Reference proteome</keyword>
<organism evidence="9 10">
    <name type="scientific">Labilibaculum antarcticum</name>
    <dbReference type="NCBI Taxonomy" id="1717717"/>
    <lineage>
        <taxon>Bacteria</taxon>
        <taxon>Pseudomonadati</taxon>
        <taxon>Bacteroidota</taxon>
        <taxon>Bacteroidia</taxon>
        <taxon>Marinilabiliales</taxon>
        <taxon>Marinifilaceae</taxon>
        <taxon>Labilibaculum</taxon>
    </lineage>
</organism>
<comment type="function">
    <text evidence="5">Bidirectionally degrades single-stranded DNA into large acid-insoluble oligonucleotides, which are then degraded further into small acid-soluble oligonucleotides.</text>
</comment>
<dbReference type="NCBIfam" id="TIGR00237">
    <property type="entry name" value="xseA"/>
    <property type="match status" value="1"/>
</dbReference>
<gene>
    <name evidence="5" type="primary">xseA</name>
    <name evidence="9" type="ORF">ALGA_0960</name>
</gene>
<accession>A0A1Y1CG48</accession>
<dbReference type="GO" id="GO:0003676">
    <property type="term" value="F:nucleic acid binding"/>
    <property type="evidence" value="ECO:0007669"/>
    <property type="project" value="InterPro"/>
</dbReference>
<feature type="domain" description="OB-fold nucleic acid binding" evidence="8">
    <location>
        <begin position="7"/>
        <end position="114"/>
    </location>
</feature>
<evidence type="ECO:0000256" key="1">
    <source>
        <dbReference type="ARBA" id="ARBA00022490"/>
    </source>
</evidence>
<comment type="similarity">
    <text evidence="5 6">Belongs to the XseA family.</text>
</comment>
<comment type="catalytic activity">
    <reaction evidence="5 6">
        <text>Exonucleolytic cleavage in either 5'- to 3'- or 3'- to 5'-direction to yield nucleoside 5'-phosphates.</text>
        <dbReference type="EC" id="3.1.11.6"/>
    </reaction>
</comment>
<dbReference type="AlphaFoldDB" id="A0A1Y1CG48"/>
<keyword evidence="4 5" id="KW-0269">Exonuclease</keyword>
<feature type="domain" description="Exonuclease VII large subunit C-terminal" evidence="7">
    <location>
        <begin position="139"/>
        <end position="452"/>
    </location>
</feature>
<comment type="subcellular location">
    <subcellularLocation>
        <location evidence="5 6">Cytoplasm</location>
    </subcellularLocation>
</comment>
<dbReference type="KEGG" id="mbas:ALGA_0960"/>
<dbReference type="Proteomes" id="UP000218267">
    <property type="component" value="Chromosome"/>
</dbReference>
<dbReference type="CDD" id="cd04489">
    <property type="entry name" value="ExoVII_LU_OBF"/>
    <property type="match status" value="1"/>
</dbReference>
<proteinExistence type="inferred from homology"/>
<evidence type="ECO:0000256" key="2">
    <source>
        <dbReference type="ARBA" id="ARBA00022722"/>
    </source>
</evidence>
<evidence type="ECO:0000256" key="6">
    <source>
        <dbReference type="RuleBase" id="RU004355"/>
    </source>
</evidence>
<keyword evidence="3 5" id="KW-0378">Hydrolase</keyword>
<reference evidence="9 10" key="1">
    <citation type="journal article" date="2018" name="Mar. Genomics">
        <title>Complete genome sequence of Marinifilaceae bacterium strain SPP2, isolated from the Antarctic marine sediment.</title>
        <authorList>
            <person name="Watanabe M."/>
            <person name="Kojima H."/>
            <person name="Fukui M."/>
        </authorList>
    </citation>
    <scope>NUCLEOTIDE SEQUENCE [LARGE SCALE GENOMIC DNA]</scope>
    <source>
        <strain evidence="9 10">SPP2</strain>
    </source>
</reference>
<keyword evidence="2 5" id="KW-0540">Nuclease</keyword>
<dbReference type="PANTHER" id="PTHR30008:SF0">
    <property type="entry name" value="EXODEOXYRIBONUCLEASE 7 LARGE SUBUNIT"/>
    <property type="match status" value="1"/>
</dbReference>
<dbReference type="InterPro" id="IPR020579">
    <property type="entry name" value="Exonuc_VII_lsu_C"/>
</dbReference>
<dbReference type="EMBL" id="AP018042">
    <property type="protein sequence ID" value="BAX79347.1"/>
    <property type="molecule type" value="Genomic_DNA"/>
</dbReference>
<dbReference type="GO" id="GO:0009318">
    <property type="term" value="C:exodeoxyribonuclease VII complex"/>
    <property type="evidence" value="ECO:0007669"/>
    <property type="project" value="UniProtKB-UniRule"/>
</dbReference>
<evidence type="ECO:0000259" key="7">
    <source>
        <dbReference type="Pfam" id="PF02601"/>
    </source>
</evidence>
<dbReference type="OrthoDB" id="9802795at2"/>
<evidence type="ECO:0000256" key="4">
    <source>
        <dbReference type="ARBA" id="ARBA00022839"/>
    </source>
</evidence>
<dbReference type="Pfam" id="PF02601">
    <property type="entry name" value="Exonuc_VII_L"/>
    <property type="match status" value="1"/>
</dbReference>
<evidence type="ECO:0000256" key="3">
    <source>
        <dbReference type="ARBA" id="ARBA00022801"/>
    </source>
</evidence>
<name>A0A1Y1CG48_9BACT</name>
<dbReference type="InterPro" id="IPR003753">
    <property type="entry name" value="Exonuc_VII_L"/>
</dbReference>
<reference evidence="10" key="2">
    <citation type="journal article" date="2020" name="Antonie Van Leeuwenhoek">
        <title>Labilibaculum antarcticum sp. nov., a novel facultative anaerobic, psychrotorelant bacterium isolated from marine sediment of Antarctica.</title>
        <authorList>
            <person name="Watanabe M."/>
            <person name="Kojima H."/>
            <person name="Fukui M."/>
        </authorList>
    </citation>
    <scope>NUCLEOTIDE SEQUENCE [LARGE SCALE GENOMIC DNA]</scope>
    <source>
        <strain evidence="10">SPP2</strain>
    </source>
</reference>
<evidence type="ECO:0000256" key="5">
    <source>
        <dbReference type="HAMAP-Rule" id="MF_00378"/>
    </source>
</evidence>
<dbReference type="HAMAP" id="MF_00378">
    <property type="entry name" value="Exonuc_7_L"/>
    <property type="match status" value="1"/>
</dbReference>
<dbReference type="GO" id="GO:0008855">
    <property type="term" value="F:exodeoxyribonuclease VII activity"/>
    <property type="evidence" value="ECO:0007669"/>
    <property type="project" value="UniProtKB-UniRule"/>
</dbReference>
<protein>
    <recommendedName>
        <fullName evidence="5">Exodeoxyribonuclease 7 large subunit</fullName>
        <ecNumber evidence="5">3.1.11.6</ecNumber>
    </recommendedName>
    <alternativeName>
        <fullName evidence="5">Exodeoxyribonuclease VII large subunit</fullName>
        <shortName evidence="5">Exonuclease VII large subunit</shortName>
    </alternativeName>
</protein>
<dbReference type="PANTHER" id="PTHR30008">
    <property type="entry name" value="EXODEOXYRIBONUCLEASE 7 LARGE SUBUNIT"/>
    <property type="match status" value="1"/>
</dbReference>